<geneLocation type="chloroplast" evidence="12"/>
<dbReference type="SUPFAM" id="SSF52540">
    <property type="entry name" value="P-loop containing nucleoside triphosphate hydrolases"/>
    <property type="match status" value="1"/>
</dbReference>
<keyword evidence="2" id="KW-0235">DNA replication</keyword>
<dbReference type="GO" id="GO:0016787">
    <property type="term" value="F:hydrolase activity"/>
    <property type="evidence" value="ECO:0007669"/>
    <property type="project" value="UniProtKB-KW"/>
</dbReference>
<evidence type="ECO:0000259" key="11">
    <source>
        <dbReference type="PROSITE" id="PS51199"/>
    </source>
</evidence>
<evidence type="ECO:0000256" key="4">
    <source>
        <dbReference type="ARBA" id="ARBA00022801"/>
    </source>
</evidence>
<dbReference type="InterPro" id="IPR016136">
    <property type="entry name" value="DNA_helicase_N/primase_C"/>
</dbReference>
<dbReference type="EMBL" id="MF101452">
    <property type="protein sequence ID" value="ARW68583.1"/>
    <property type="molecule type" value="Genomic_DNA"/>
</dbReference>
<comment type="catalytic activity">
    <reaction evidence="10">
        <text>ATP + H2O = ADP + phosphate + H(+)</text>
        <dbReference type="Rhea" id="RHEA:13065"/>
        <dbReference type="ChEBI" id="CHEBI:15377"/>
        <dbReference type="ChEBI" id="CHEBI:15378"/>
        <dbReference type="ChEBI" id="CHEBI:30616"/>
        <dbReference type="ChEBI" id="CHEBI:43474"/>
        <dbReference type="ChEBI" id="CHEBI:456216"/>
        <dbReference type="EC" id="5.6.2.3"/>
    </reaction>
</comment>
<evidence type="ECO:0000256" key="2">
    <source>
        <dbReference type="ARBA" id="ARBA00022705"/>
    </source>
</evidence>
<name>A0A1Z1MR56_9FLOR</name>
<keyword evidence="12" id="KW-0150">Chloroplast</keyword>
<keyword evidence="3" id="KW-0547">Nucleotide-binding</keyword>
<organism evidence="12">
    <name type="scientific">Taenioma perpusillum</name>
    <dbReference type="NCBI Taxonomy" id="210852"/>
    <lineage>
        <taxon>Eukaryota</taxon>
        <taxon>Rhodophyta</taxon>
        <taxon>Florideophyceae</taxon>
        <taxon>Rhodymeniophycidae</taxon>
        <taxon>Ceramiales</taxon>
        <taxon>Delesseriaceae</taxon>
        <taxon>Taenioma</taxon>
    </lineage>
</organism>
<dbReference type="RefSeq" id="YP_009399186.1">
    <property type="nucleotide sequence ID" value="NC_035295.1"/>
</dbReference>
<protein>
    <recommendedName>
        <fullName evidence="9">DNA 5'-3' helicase</fullName>
        <ecNumber evidence="9">5.6.2.3</ecNumber>
    </recommendedName>
</protein>
<dbReference type="GO" id="GO:0005829">
    <property type="term" value="C:cytosol"/>
    <property type="evidence" value="ECO:0007669"/>
    <property type="project" value="TreeGrafter"/>
</dbReference>
<dbReference type="Gene3D" id="1.10.860.10">
    <property type="entry name" value="DNAb Helicase, Chain A"/>
    <property type="match status" value="1"/>
</dbReference>
<dbReference type="PROSITE" id="PS51199">
    <property type="entry name" value="SF4_HELICASE"/>
    <property type="match status" value="2"/>
</dbReference>
<evidence type="ECO:0000256" key="3">
    <source>
        <dbReference type="ARBA" id="ARBA00022741"/>
    </source>
</evidence>
<evidence type="ECO:0000256" key="8">
    <source>
        <dbReference type="ARBA" id="ARBA00023235"/>
    </source>
</evidence>
<dbReference type="GO" id="GO:0043139">
    <property type="term" value="F:5'-3' DNA helicase activity"/>
    <property type="evidence" value="ECO:0007669"/>
    <property type="project" value="UniProtKB-EC"/>
</dbReference>
<evidence type="ECO:0000256" key="7">
    <source>
        <dbReference type="ARBA" id="ARBA00023125"/>
    </source>
</evidence>
<comment type="similarity">
    <text evidence="1">Belongs to the helicase family. DnaB subfamily.</text>
</comment>
<reference evidence="12" key="1">
    <citation type="journal article" date="2017" name="J. Phycol.">
        <title>Analysis of chloroplast genomes and a supermatrix inform reclassification of the Rhodomelaceae (Rhodophyta).</title>
        <authorList>
            <person name="Diaz-Tapia P."/>
            <person name="Maggs C.A."/>
            <person name="West J.A."/>
            <person name="Verbruggen H."/>
        </authorList>
    </citation>
    <scope>NUCLEOTIDE SEQUENCE</scope>
    <source>
        <strain evidence="12">PD1676</strain>
    </source>
</reference>
<dbReference type="InterPro" id="IPR007694">
    <property type="entry name" value="DNA_helicase_DnaB-like_C"/>
</dbReference>
<evidence type="ECO:0000256" key="1">
    <source>
        <dbReference type="ARBA" id="ARBA00008428"/>
    </source>
</evidence>
<dbReference type="EC" id="5.6.2.3" evidence="9"/>
<keyword evidence="5 12" id="KW-0347">Helicase</keyword>
<evidence type="ECO:0000256" key="6">
    <source>
        <dbReference type="ARBA" id="ARBA00022840"/>
    </source>
</evidence>
<dbReference type="GO" id="GO:0005524">
    <property type="term" value="F:ATP binding"/>
    <property type="evidence" value="ECO:0007669"/>
    <property type="project" value="UniProtKB-KW"/>
</dbReference>
<keyword evidence="7" id="KW-0238">DNA-binding</keyword>
<dbReference type="Pfam" id="PF03796">
    <property type="entry name" value="DnaB_C"/>
    <property type="match status" value="1"/>
</dbReference>
<dbReference type="PANTHER" id="PTHR30153:SF2">
    <property type="entry name" value="REPLICATIVE DNA HELICASE"/>
    <property type="match status" value="1"/>
</dbReference>
<dbReference type="Pfam" id="PF00772">
    <property type="entry name" value="DnaB"/>
    <property type="match status" value="1"/>
</dbReference>
<evidence type="ECO:0000256" key="5">
    <source>
        <dbReference type="ARBA" id="ARBA00022806"/>
    </source>
</evidence>
<evidence type="ECO:0000256" key="9">
    <source>
        <dbReference type="ARBA" id="ARBA00044969"/>
    </source>
</evidence>
<dbReference type="InterPro" id="IPR007693">
    <property type="entry name" value="DNA_helicase_DnaB-like_N"/>
</dbReference>
<accession>A0A1Z1MR56</accession>
<dbReference type="GO" id="GO:0003677">
    <property type="term" value="F:DNA binding"/>
    <property type="evidence" value="ECO:0007669"/>
    <property type="project" value="UniProtKB-KW"/>
</dbReference>
<keyword evidence="4" id="KW-0378">Hydrolase</keyword>
<keyword evidence="8" id="KW-0413">Isomerase</keyword>
<evidence type="ECO:0000256" key="10">
    <source>
        <dbReference type="ARBA" id="ARBA00048954"/>
    </source>
</evidence>
<keyword evidence="12" id="KW-0934">Plastid</keyword>
<dbReference type="AlphaFoldDB" id="A0A1Z1MR56"/>
<dbReference type="GO" id="GO:0006260">
    <property type="term" value="P:DNA replication"/>
    <property type="evidence" value="ECO:0007669"/>
    <property type="project" value="UniProtKB-KW"/>
</dbReference>
<dbReference type="GeneID" id="33361835"/>
<feature type="domain" description="SF4 helicase" evidence="11">
    <location>
        <begin position="188"/>
        <end position="395"/>
    </location>
</feature>
<dbReference type="PANTHER" id="PTHR30153">
    <property type="entry name" value="REPLICATIVE DNA HELICASE DNAB"/>
    <property type="match status" value="1"/>
</dbReference>
<dbReference type="SUPFAM" id="SSF48024">
    <property type="entry name" value="N-terminal domain of DnaB helicase"/>
    <property type="match status" value="1"/>
</dbReference>
<dbReference type="Gene3D" id="3.40.50.300">
    <property type="entry name" value="P-loop containing nucleotide triphosphate hydrolases"/>
    <property type="match status" value="2"/>
</dbReference>
<feature type="domain" description="SF4 helicase" evidence="11">
    <location>
        <begin position="529"/>
        <end position="588"/>
    </location>
</feature>
<dbReference type="InterPro" id="IPR027417">
    <property type="entry name" value="P-loop_NTPase"/>
</dbReference>
<proteinExistence type="inferred from homology"/>
<gene>
    <name evidence="12" type="primary">dnaB</name>
</gene>
<keyword evidence="6" id="KW-0067">ATP-binding</keyword>
<sequence length="590" mass="70004">MENFNLILPQNYIAEEILIGSIFIHPYILNEIISLIKIEYFFLEKHKIIYTYLISTYKRKSIYFYDILSELSKDKILYKIGGTNKIVDLMKQSQIFNSSFIFMNNYIKELIVLIQYNYIRRLMIQYGYNIIKLAYIPKKCHHNIYNKASLYLNNTKSKLPENKTDLINNTVKDFILNIKNNVNERNNNKNSHNFYSSGFKKLDLIISGLIKGDLIIIAGRPSTGKTSLAISIIYNLIIKLSDTKICLFSLEMSKEQILCKLLSAMSSVPLKNIISKDLNQAEWNNIIQMCYKILEKQIYIYNEINISVDYISYTSQLLNDKDSHIDLIIIDYLQLIQTSHSYKNNRSQELGYITRKLKILAQYIKTPIIVLSQLNRNIEYRSNKKPILSDLKESGCIDLSNYISLTNKLQFQISLFYLFSCYKILKQFYYNNKYIKTYIFCDYLFMIKISVDRNILITYNHMLISKKDWSQQLLSLKNSNILVYKNIKNHIKYYKPLKSIKFFKYKKSYDLYIPINYYYLNNQTILHNSIEQDADIIIMMYHKSEIDKNMKEKIIEIIVCKNRNGPIGETQLKFLYDTTLFREDNLEYMK</sequence>
<dbReference type="InterPro" id="IPR036185">
    <property type="entry name" value="DNA_heli_DnaB-like_N_sf"/>
</dbReference>
<evidence type="ECO:0000313" key="12">
    <source>
        <dbReference type="EMBL" id="ARW68583.1"/>
    </source>
</evidence>